<keyword evidence="2" id="KW-0812">Transmembrane</keyword>
<sequence>MHAADATVTVSPSPSSPSARSRGRASQAPQHTPLPHVRRYFFRESGMPRFFAPPKDNLRQISRSRRSVFVRRFAVVTAAGVAFGLPVPGQAFAEPGPSPTTAERSAPTPVRKNGHKNSAMIDGDSGVVDATAGAAADGGSVPPRKQPSGMPFTQKQLGDRAKTRAIAENQRSFVESSTLDRQPRATTAAAPGNDLPTSPLEGDQNECLNAAGADSDYGRVHNRYLYCLKSDTNVHYWEVDNKGNPVEEVGTSKINFLVMAYGSKQSRSIRVFLKTIEDSAAYDWGPIDNITKAPKQHLVVDVRCINNVLDDTRCVLGGYAVSKTFGDWDDGPDWVSWDITSTKPTQSESDVDYKWLHEWQITFQGGAEDEYKTIAPGHTASRSMRCDSAAYFNRPKQPEACIFNDVIPHLEYSTQDKGPKPTDGVAEVAVHIREAQDNPNATYPLVSPPRDKRIPGKFTGSRNDPPLHRIPNTDPKYKENGVHKNAACYGNGTERDNYIGLGLPTPPDTSYQDCDEYPFASTSEGAANTTWDFSVKAVNLSQNRRAGRRLGEYFSSDRILQYDRDAFYVNITDTPVYDPGNDNVVDAGPDASGTEGSMIRLAGAADAAEEGSVRWSVRPVSGTDAGATCTFQDAEAPDTYITCQDDGVFEAILTSDDGIDAARSDTALVTVGNAPPVLQLSGPRPWQLFRVNTPVDLAATFTDSGANDTHTCAINWDDSRSDSFGAADNCNRSHIFTRAGMFTIGVTVTDDDGASDSATVMIIVYDPHAGFVNADGSVAAPAGSLTTTPGASGEAWFHLAARYYAPNDTVPVGDARTWLTGTGFRFDTSGGDGLDWLVVTPDGKMAAKGRGTVDGQAGYGFVFYGYDGCDNGGAPGCRPGPDQFRMVVWTGGPNSYPTDATTFDTSRGADYDVDAAVPKTTISGRVNIQK</sequence>
<feature type="transmembrane region" description="Helical" evidence="2">
    <location>
        <begin position="69"/>
        <end position="87"/>
    </location>
</feature>
<accession>A0A3N9YCG4</accession>
<dbReference type="CDD" id="cd00146">
    <property type="entry name" value="PKD"/>
    <property type="match status" value="1"/>
</dbReference>
<feature type="compositionally biased region" description="Low complexity" evidence="1">
    <location>
        <begin position="11"/>
        <end position="30"/>
    </location>
</feature>
<proteinExistence type="predicted"/>
<keyword evidence="2" id="KW-1133">Transmembrane helix</keyword>
<dbReference type="Pfam" id="PF14040">
    <property type="entry name" value="DNase_NucA_NucB"/>
    <property type="match status" value="1"/>
</dbReference>
<evidence type="ECO:0000313" key="5">
    <source>
        <dbReference type="Proteomes" id="UP000278981"/>
    </source>
</evidence>
<dbReference type="OrthoDB" id="2751008at2"/>
<evidence type="ECO:0000256" key="2">
    <source>
        <dbReference type="SAM" id="Phobius"/>
    </source>
</evidence>
<evidence type="ECO:0000259" key="3">
    <source>
        <dbReference type="PROSITE" id="PS50093"/>
    </source>
</evidence>
<dbReference type="InterPro" id="IPR000601">
    <property type="entry name" value="PKD_dom"/>
</dbReference>
<feature type="domain" description="PKD" evidence="3">
    <location>
        <begin position="695"/>
        <end position="764"/>
    </location>
</feature>
<feature type="region of interest" description="Disordered" evidence="1">
    <location>
        <begin position="1"/>
        <end position="36"/>
    </location>
</feature>
<keyword evidence="2" id="KW-0472">Membrane</keyword>
<comment type="caution">
    <text evidence="4">The sequence shown here is derived from an EMBL/GenBank/DDBJ whole genome shotgun (WGS) entry which is preliminary data.</text>
</comment>
<dbReference type="SUPFAM" id="SSF49299">
    <property type="entry name" value="PKD domain"/>
    <property type="match status" value="1"/>
</dbReference>
<dbReference type="AlphaFoldDB" id="A0A3N9YCG4"/>
<protein>
    <recommendedName>
        <fullName evidence="3">PKD domain-containing protein</fullName>
    </recommendedName>
</protein>
<feature type="region of interest" description="Disordered" evidence="1">
    <location>
        <begin position="439"/>
        <end position="481"/>
    </location>
</feature>
<dbReference type="Proteomes" id="UP000278981">
    <property type="component" value="Unassembled WGS sequence"/>
</dbReference>
<dbReference type="Pfam" id="PF18911">
    <property type="entry name" value="PKD_4"/>
    <property type="match status" value="1"/>
</dbReference>
<name>A0A3N9YCG4_9ACTN</name>
<feature type="compositionally biased region" description="Polar residues" evidence="1">
    <location>
        <begin position="169"/>
        <end position="180"/>
    </location>
</feature>
<dbReference type="PROSITE" id="PS50093">
    <property type="entry name" value="PKD"/>
    <property type="match status" value="1"/>
</dbReference>
<dbReference type="EMBL" id="QDGB01000230">
    <property type="protein sequence ID" value="RQX17107.1"/>
    <property type="molecule type" value="Genomic_DNA"/>
</dbReference>
<dbReference type="InterPro" id="IPR029476">
    <property type="entry name" value="DNase_NucA_NucB"/>
</dbReference>
<dbReference type="InterPro" id="IPR013783">
    <property type="entry name" value="Ig-like_fold"/>
</dbReference>
<feature type="region of interest" description="Disordered" evidence="1">
    <location>
        <begin position="94"/>
        <end position="198"/>
    </location>
</feature>
<dbReference type="Gene3D" id="2.60.40.10">
    <property type="entry name" value="Immunoglobulins"/>
    <property type="match status" value="1"/>
</dbReference>
<evidence type="ECO:0000256" key="1">
    <source>
        <dbReference type="SAM" id="MobiDB-lite"/>
    </source>
</evidence>
<evidence type="ECO:0000313" key="4">
    <source>
        <dbReference type="EMBL" id="RQX17107.1"/>
    </source>
</evidence>
<feature type="compositionally biased region" description="Low complexity" evidence="1">
    <location>
        <begin position="122"/>
        <end position="141"/>
    </location>
</feature>
<dbReference type="InterPro" id="IPR035986">
    <property type="entry name" value="PKD_dom_sf"/>
</dbReference>
<dbReference type="GO" id="GO:0005975">
    <property type="term" value="P:carbohydrate metabolic process"/>
    <property type="evidence" value="ECO:0007669"/>
    <property type="project" value="UniProtKB-ARBA"/>
</dbReference>
<gene>
    <name evidence="4" type="ORF">DDE19_12215</name>
</gene>
<organism evidence="4 5">
    <name type="scientific">Micromonospora ureilytica</name>
    <dbReference type="NCBI Taxonomy" id="709868"/>
    <lineage>
        <taxon>Bacteria</taxon>
        <taxon>Bacillati</taxon>
        <taxon>Actinomycetota</taxon>
        <taxon>Actinomycetes</taxon>
        <taxon>Micromonosporales</taxon>
        <taxon>Micromonosporaceae</taxon>
        <taxon>Micromonospora</taxon>
    </lineage>
</organism>
<reference evidence="4 5" key="1">
    <citation type="submission" date="2018-04" db="EMBL/GenBank/DDBJ databases">
        <title>Micromonosporas from Atacama Desert.</title>
        <authorList>
            <person name="Carro L."/>
            <person name="Klenk H.-P."/>
            <person name="Goodfellow M."/>
        </authorList>
    </citation>
    <scope>NUCLEOTIDE SEQUENCE [LARGE SCALE GENOMIC DNA]</scope>
    <source>
        <strain evidence="4 5">LB19</strain>
    </source>
</reference>